<keyword evidence="4 8" id="KW-0812">Transmembrane</keyword>
<feature type="transmembrane region" description="Helical" evidence="8">
    <location>
        <begin position="157"/>
        <end position="180"/>
    </location>
</feature>
<dbReference type="NCBIfam" id="TIGR00836">
    <property type="entry name" value="amt"/>
    <property type="match status" value="1"/>
</dbReference>
<dbReference type="Pfam" id="PF00909">
    <property type="entry name" value="Ammonium_transp"/>
    <property type="match status" value="1"/>
</dbReference>
<dbReference type="InterPro" id="IPR001905">
    <property type="entry name" value="Ammonium_transpt"/>
</dbReference>
<accession>A0ABQ5UPN3</accession>
<evidence type="ECO:0000256" key="3">
    <source>
        <dbReference type="ARBA" id="ARBA00022448"/>
    </source>
</evidence>
<dbReference type="InterPro" id="IPR024041">
    <property type="entry name" value="NH4_transpt_AmtB-like_dom"/>
</dbReference>
<gene>
    <name evidence="10" type="primary">amt-1</name>
    <name evidence="10" type="ORF">GCM10007879_05600</name>
</gene>
<comment type="similarity">
    <text evidence="2 8">Belongs to the ammonia transporter channel (TC 1.A.11.2) family.</text>
</comment>
<keyword evidence="6 8" id="KW-0472">Membrane</keyword>
<feature type="transmembrane region" description="Helical" evidence="8">
    <location>
        <begin position="254"/>
        <end position="272"/>
    </location>
</feature>
<feature type="transmembrane region" description="Helical" evidence="8">
    <location>
        <begin position="352"/>
        <end position="373"/>
    </location>
</feature>
<feature type="transmembrane region" description="Helical" evidence="8">
    <location>
        <begin position="123"/>
        <end position="145"/>
    </location>
</feature>
<proteinExistence type="inferred from homology"/>
<feature type="transmembrane region" description="Helical" evidence="8">
    <location>
        <begin position="95"/>
        <end position="116"/>
    </location>
</feature>
<evidence type="ECO:0000256" key="1">
    <source>
        <dbReference type="ARBA" id="ARBA00004141"/>
    </source>
</evidence>
<dbReference type="PANTHER" id="PTHR43029:SF10">
    <property type="entry name" value="AMMONIUM TRANSPORTER MEP2"/>
    <property type="match status" value="1"/>
</dbReference>
<feature type="transmembrane region" description="Helical" evidence="8">
    <location>
        <begin position="192"/>
        <end position="211"/>
    </location>
</feature>
<dbReference type="Proteomes" id="UP001161405">
    <property type="component" value="Unassembled WGS sequence"/>
</dbReference>
<feature type="transmembrane region" description="Helical" evidence="8">
    <location>
        <begin position="223"/>
        <end position="247"/>
    </location>
</feature>
<dbReference type="Gene3D" id="1.10.3430.10">
    <property type="entry name" value="Ammonium transporter AmtB like domains"/>
    <property type="match status" value="1"/>
</dbReference>
<comment type="caution">
    <text evidence="10">The sequence shown here is derived from an EMBL/GenBank/DDBJ whole genome shotgun (WGS) entry which is preliminary data.</text>
</comment>
<organism evidence="10 11">
    <name type="scientific">Maritalea porphyrae</name>
    <dbReference type="NCBI Taxonomy" id="880732"/>
    <lineage>
        <taxon>Bacteria</taxon>
        <taxon>Pseudomonadati</taxon>
        <taxon>Pseudomonadota</taxon>
        <taxon>Alphaproteobacteria</taxon>
        <taxon>Hyphomicrobiales</taxon>
        <taxon>Devosiaceae</taxon>
        <taxon>Maritalea</taxon>
    </lineage>
</organism>
<keyword evidence="3 8" id="KW-0813">Transport</keyword>
<reference evidence="10" key="1">
    <citation type="journal article" date="2014" name="Int. J. Syst. Evol. Microbiol.">
        <title>Complete genome of a new Firmicutes species belonging to the dominant human colonic microbiota ('Ruminococcus bicirculans') reveals two chromosomes and a selective capacity to utilize plant glucans.</title>
        <authorList>
            <consortium name="NISC Comparative Sequencing Program"/>
            <person name="Wegmann U."/>
            <person name="Louis P."/>
            <person name="Goesmann A."/>
            <person name="Henrissat B."/>
            <person name="Duncan S.H."/>
            <person name="Flint H.J."/>
        </authorList>
    </citation>
    <scope>NUCLEOTIDE SEQUENCE</scope>
    <source>
        <strain evidence="10">NBRC 107169</strain>
    </source>
</reference>
<evidence type="ECO:0000313" key="11">
    <source>
        <dbReference type="Proteomes" id="UP001161405"/>
    </source>
</evidence>
<dbReference type="SUPFAM" id="SSF111352">
    <property type="entry name" value="Ammonium transporter"/>
    <property type="match status" value="1"/>
</dbReference>
<keyword evidence="5 8" id="KW-1133">Transmembrane helix</keyword>
<feature type="transmembrane region" description="Helical" evidence="8">
    <location>
        <begin position="6"/>
        <end position="28"/>
    </location>
</feature>
<evidence type="ECO:0000256" key="7">
    <source>
        <dbReference type="ARBA" id="ARBA00023177"/>
    </source>
</evidence>
<dbReference type="PANTHER" id="PTHR43029">
    <property type="entry name" value="AMMONIUM TRANSPORTER MEP2"/>
    <property type="match status" value="1"/>
</dbReference>
<evidence type="ECO:0000259" key="9">
    <source>
        <dbReference type="Pfam" id="PF00909"/>
    </source>
</evidence>
<dbReference type="RefSeq" id="WP_284361871.1">
    <property type="nucleotide sequence ID" value="NZ_BSNI01000001.1"/>
</dbReference>
<evidence type="ECO:0000256" key="4">
    <source>
        <dbReference type="ARBA" id="ARBA00022692"/>
    </source>
</evidence>
<name>A0ABQ5UPN3_9HYPH</name>
<protein>
    <recommendedName>
        <fullName evidence="8">Ammonium transporter</fullName>
    </recommendedName>
</protein>
<evidence type="ECO:0000256" key="5">
    <source>
        <dbReference type="ARBA" id="ARBA00022989"/>
    </source>
</evidence>
<keyword evidence="7 8" id="KW-0924">Ammonia transport</keyword>
<feature type="transmembrane region" description="Helical" evidence="8">
    <location>
        <begin position="278"/>
        <end position="298"/>
    </location>
</feature>
<evidence type="ECO:0000256" key="8">
    <source>
        <dbReference type="RuleBase" id="RU362002"/>
    </source>
</evidence>
<feature type="domain" description="Ammonium transporter AmtB-like" evidence="9">
    <location>
        <begin position="8"/>
        <end position="400"/>
    </location>
</feature>
<evidence type="ECO:0000313" key="10">
    <source>
        <dbReference type="EMBL" id="GLQ16311.1"/>
    </source>
</evidence>
<comment type="subcellular location">
    <subcellularLocation>
        <location evidence="8">Cell membrane</location>
        <topology evidence="8">Multi-pass membrane protein</topology>
    </subcellularLocation>
    <subcellularLocation>
        <location evidence="1">Membrane</location>
        <topology evidence="1">Multi-pass membrane protein</topology>
    </subcellularLocation>
</comment>
<evidence type="ECO:0000256" key="2">
    <source>
        <dbReference type="ARBA" id="ARBA00005887"/>
    </source>
</evidence>
<sequence length="402" mass="41556">MNGADTSWILTATALVLMMTMPGLALFYAGLVQAKNILSVLMHCVAIACLASILWFVLGYSLAFTEGNAFIGGLSRLGLAGIERDSLSGTIPESLWVIFQMTFAVITPALMVGAFVERIKFSAVLIIAGAWLLLVYVPVTHWVWGGGWLAQMGVIDFAGGIVVHVTAGVSAAVIALMLGSRDGFPNGVRPPHAPWMVMVGASLLWVGWFGFNGGSAVAANGDATMAILVTHLSAATASLVWMVIEWVKFGKPSIVGIVTGTIAGLATITPASGSVGPMGAIVLGLAGGVICFYAVDFVKSKMNIDDSLDVLAVHGVGGATGTLLLAFLLAFGSGGAGYGEGVTAFGQFGVQAIGVVATAIWSLVATVVIVWITKMLVGLRVDKEAETTGLDLAVHGETGYRH</sequence>
<dbReference type="EMBL" id="BSNI01000001">
    <property type="protein sequence ID" value="GLQ16311.1"/>
    <property type="molecule type" value="Genomic_DNA"/>
</dbReference>
<dbReference type="InterPro" id="IPR029020">
    <property type="entry name" value="Ammonium/urea_transptr"/>
</dbReference>
<keyword evidence="11" id="KW-1185">Reference proteome</keyword>
<evidence type="ECO:0000256" key="6">
    <source>
        <dbReference type="ARBA" id="ARBA00023136"/>
    </source>
</evidence>
<feature type="transmembrane region" description="Helical" evidence="8">
    <location>
        <begin position="310"/>
        <end position="332"/>
    </location>
</feature>
<reference evidence="10" key="2">
    <citation type="submission" date="2023-01" db="EMBL/GenBank/DDBJ databases">
        <title>Draft genome sequence of Maritalea porphyrae strain NBRC 107169.</title>
        <authorList>
            <person name="Sun Q."/>
            <person name="Mori K."/>
        </authorList>
    </citation>
    <scope>NUCLEOTIDE SEQUENCE</scope>
    <source>
        <strain evidence="10">NBRC 107169</strain>
    </source>
</reference>
<feature type="transmembrane region" description="Helical" evidence="8">
    <location>
        <begin position="40"/>
        <end position="58"/>
    </location>
</feature>